<gene>
    <name evidence="2" type="ORF">LCGC14_1477390</name>
</gene>
<keyword evidence="1" id="KW-0175">Coiled coil</keyword>
<comment type="caution">
    <text evidence="2">The sequence shown here is derived from an EMBL/GenBank/DDBJ whole genome shotgun (WGS) entry which is preliminary data.</text>
</comment>
<dbReference type="EMBL" id="LAZR01010460">
    <property type="protein sequence ID" value="KKM66824.1"/>
    <property type="molecule type" value="Genomic_DNA"/>
</dbReference>
<accession>A0A0F9JAM1</accession>
<proteinExistence type="predicted"/>
<reference evidence="2" key="1">
    <citation type="journal article" date="2015" name="Nature">
        <title>Complex archaea that bridge the gap between prokaryotes and eukaryotes.</title>
        <authorList>
            <person name="Spang A."/>
            <person name="Saw J.H."/>
            <person name="Jorgensen S.L."/>
            <person name="Zaremba-Niedzwiedzka K."/>
            <person name="Martijn J."/>
            <person name="Lind A.E."/>
            <person name="van Eijk R."/>
            <person name="Schleper C."/>
            <person name="Guy L."/>
            <person name="Ettema T.J."/>
        </authorList>
    </citation>
    <scope>NUCLEOTIDE SEQUENCE</scope>
</reference>
<sequence length="115" mass="12779">MNSKRLRQADKELIEAKEALANAQDRLTAANQEVSEAMRIKYPIRTNLNFSRSKDENWDEATHFGLDDGGDNTGAARHFVYEVLNLNVGVEIGEGGKVTILSVNNVMLDTPIEMS</sequence>
<evidence type="ECO:0000313" key="2">
    <source>
        <dbReference type="EMBL" id="KKM66824.1"/>
    </source>
</evidence>
<dbReference type="AlphaFoldDB" id="A0A0F9JAM1"/>
<protein>
    <submittedName>
        <fullName evidence="2">Uncharacterized protein</fullName>
    </submittedName>
</protein>
<name>A0A0F9JAM1_9ZZZZ</name>
<evidence type="ECO:0000256" key="1">
    <source>
        <dbReference type="SAM" id="Coils"/>
    </source>
</evidence>
<organism evidence="2">
    <name type="scientific">marine sediment metagenome</name>
    <dbReference type="NCBI Taxonomy" id="412755"/>
    <lineage>
        <taxon>unclassified sequences</taxon>
        <taxon>metagenomes</taxon>
        <taxon>ecological metagenomes</taxon>
    </lineage>
</organism>
<feature type="coiled-coil region" evidence="1">
    <location>
        <begin position="6"/>
        <end position="40"/>
    </location>
</feature>